<dbReference type="InterPro" id="IPR045946">
    <property type="entry name" value="DUF6366"/>
</dbReference>
<keyword evidence="2" id="KW-0812">Transmembrane</keyword>
<evidence type="ECO:0000256" key="2">
    <source>
        <dbReference type="SAM" id="Phobius"/>
    </source>
</evidence>
<keyword evidence="2" id="KW-0472">Membrane</keyword>
<evidence type="ECO:0000256" key="1">
    <source>
        <dbReference type="SAM" id="MobiDB-lite"/>
    </source>
</evidence>
<dbReference type="EMBL" id="FNIG01000004">
    <property type="protein sequence ID" value="SDN37908.1"/>
    <property type="molecule type" value="Genomic_DNA"/>
</dbReference>
<dbReference type="RefSeq" id="WP_093856563.1">
    <property type="nucleotide sequence ID" value="NZ_BJVZ01000016.1"/>
</dbReference>
<evidence type="ECO:0000313" key="3">
    <source>
        <dbReference type="EMBL" id="SDN37908.1"/>
    </source>
</evidence>
<gene>
    <name evidence="3" type="ORF">SAMN05216498_2114</name>
</gene>
<dbReference type="Proteomes" id="UP000199334">
    <property type="component" value="Unassembled WGS sequence"/>
</dbReference>
<feature type="transmembrane region" description="Helical" evidence="2">
    <location>
        <begin position="46"/>
        <end position="64"/>
    </location>
</feature>
<dbReference type="Pfam" id="PF19893">
    <property type="entry name" value="DUF6366"/>
    <property type="match status" value="1"/>
</dbReference>
<protein>
    <recommendedName>
        <fullName evidence="5">Phage capsid protein</fullName>
    </recommendedName>
</protein>
<evidence type="ECO:0000313" key="4">
    <source>
        <dbReference type="Proteomes" id="UP000199334"/>
    </source>
</evidence>
<feature type="compositionally biased region" description="Basic and acidic residues" evidence="1">
    <location>
        <begin position="1"/>
        <end position="20"/>
    </location>
</feature>
<keyword evidence="4" id="KW-1185">Reference proteome</keyword>
<organism evidence="3 4">
    <name type="scientific">Tenuibacillus multivorans</name>
    <dbReference type="NCBI Taxonomy" id="237069"/>
    <lineage>
        <taxon>Bacteria</taxon>
        <taxon>Bacillati</taxon>
        <taxon>Bacillota</taxon>
        <taxon>Bacilli</taxon>
        <taxon>Bacillales</taxon>
        <taxon>Bacillaceae</taxon>
        <taxon>Tenuibacillus</taxon>
    </lineage>
</organism>
<dbReference type="AlphaFoldDB" id="A0A1H0AWU3"/>
<name>A0A1H0AWU3_9BACI</name>
<feature type="region of interest" description="Disordered" evidence="1">
    <location>
        <begin position="1"/>
        <end position="30"/>
    </location>
</feature>
<dbReference type="STRING" id="237069.SAMN05216498_2114"/>
<proteinExistence type="predicted"/>
<dbReference type="OrthoDB" id="2935923at2"/>
<keyword evidence="2" id="KW-1133">Transmembrane helix</keyword>
<reference evidence="3 4" key="1">
    <citation type="submission" date="2016-10" db="EMBL/GenBank/DDBJ databases">
        <authorList>
            <person name="de Groot N.N."/>
        </authorList>
    </citation>
    <scope>NUCLEOTIDE SEQUENCE [LARGE SCALE GENOMIC DNA]</scope>
    <source>
        <strain evidence="3 4">CGMCC 1.3442</strain>
    </source>
</reference>
<accession>A0A1H0AWU3</accession>
<sequence length="65" mass="7476">MKNEKPEDRRERMRQEELKQNKASQMGDAFDRAKGGSLQDLVGGKSWKGTLVILVVIVIIFIFIR</sequence>
<evidence type="ECO:0008006" key="5">
    <source>
        <dbReference type="Google" id="ProtNLM"/>
    </source>
</evidence>